<evidence type="ECO:0000259" key="20">
    <source>
        <dbReference type="PROSITE" id="PS50004"/>
    </source>
</evidence>
<evidence type="ECO:0000256" key="6">
    <source>
        <dbReference type="ARBA" id="ARBA00022475"/>
    </source>
</evidence>
<evidence type="ECO:0000256" key="1">
    <source>
        <dbReference type="ARBA" id="ARBA00004123"/>
    </source>
</evidence>
<dbReference type="SMART" id="SM00239">
    <property type="entry name" value="C2"/>
    <property type="match status" value="2"/>
</dbReference>
<proteinExistence type="inferred from homology"/>
<evidence type="ECO:0000256" key="13">
    <source>
        <dbReference type="ARBA" id="ARBA00023136"/>
    </source>
</evidence>
<dbReference type="CDD" id="cd04047">
    <property type="entry name" value="C2B_Copine"/>
    <property type="match status" value="1"/>
</dbReference>
<dbReference type="Pfam" id="PF00168">
    <property type="entry name" value="C2"/>
    <property type="match status" value="2"/>
</dbReference>
<dbReference type="SUPFAM" id="SSF53300">
    <property type="entry name" value="vWA-like"/>
    <property type="match status" value="1"/>
</dbReference>
<comment type="similarity">
    <text evidence="5">Belongs to the copine family.</text>
</comment>
<comment type="function">
    <text evidence="15">Calcium-dependent phospholipid-binding protein that plays a role in ERBB2-mediated tumor cell migration in response to growth factor heregulin stimulation.</text>
</comment>
<evidence type="ECO:0000259" key="21">
    <source>
        <dbReference type="PROSITE" id="PS50234"/>
    </source>
</evidence>
<evidence type="ECO:0000256" key="8">
    <source>
        <dbReference type="ARBA" id="ARBA00022553"/>
    </source>
</evidence>
<dbReference type="InterPro" id="IPR002035">
    <property type="entry name" value="VWF_A"/>
</dbReference>
<gene>
    <name evidence="22" type="ORF">BCR36DRAFT_402025</name>
</gene>
<evidence type="ECO:0000256" key="14">
    <source>
        <dbReference type="ARBA" id="ARBA00023242"/>
    </source>
</evidence>
<keyword evidence="23" id="KW-1185">Reference proteome</keyword>
<dbReference type="InterPro" id="IPR010734">
    <property type="entry name" value="Copine_C"/>
</dbReference>
<comment type="caution">
    <text evidence="22">The sequence shown here is derived from an EMBL/GenBank/DDBJ whole genome shotgun (WGS) entry which is preliminary data.</text>
</comment>
<dbReference type="PANTHER" id="PTHR10857">
    <property type="entry name" value="COPINE"/>
    <property type="match status" value="1"/>
</dbReference>
<dbReference type="PROSITE" id="PS50004">
    <property type="entry name" value="C2"/>
    <property type="match status" value="2"/>
</dbReference>
<dbReference type="FunFam" id="2.60.40.150:FF:000099">
    <property type="entry name" value="Copine 3"/>
    <property type="match status" value="1"/>
</dbReference>
<feature type="domain" description="VWFA" evidence="21">
    <location>
        <begin position="298"/>
        <end position="474"/>
    </location>
</feature>
<dbReference type="InterPro" id="IPR000008">
    <property type="entry name" value="C2_dom"/>
</dbReference>
<feature type="domain" description="C2" evidence="20">
    <location>
        <begin position="1"/>
        <end position="124"/>
    </location>
</feature>
<reference evidence="22 23" key="1">
    <citation type="submission" date="2016-08" db="EMBL/GenBank/DDBJ databases">
        <title>Genomes of anaerobic fungi encode conserved fungal cellulosomes for biomass hydrolysis.</title>
        <authorList>
            <consortium name="DOE Joint Genome Institute"/>
            <person name="Haitjema C.H."/>
            <person name="Gilmore S.P."/>
            <person name="Henske J.K."/>
            <person name="Solomon K.V."/>
            <person name="De Groot R."/>
            <person name="Kuo A."/>
            <person name="Mondo S.J."/>
            <person name="Salamov A.A."/>
            <person name="Labutti K."/>
            <person name="Zhao Z."/>
            <person name="Chiniquy J."/>
            <person name="Barry K."/>
            <person name="Brewer H.M."/>
            <person name="Purvine S.O."/>
            <person name="Wright A.T."/>
            <person name="Boxma B."/>
            <person name="Van Alen T."/>
            <person name="Hackstein J.H."/>
            <person name="Baker S.E."/>
            <person name="Grigoriev I.V."/>
            <person name="O'Malley M.A."/>
        </authorList>
    </citation>
    <scope>NUCLEOTIDE SEQUENCE [LARGE SCALE GENOMIC DNA]</scope>
    <source>
        <strain evidence="23">finn</strain>
    </source>
</reference>
<comment type="subunit">
    <text evidence="16">Monomer. Interacts with ERBB2 (preferentially with the tyrosine phosphorylated form); this interaction occurs at the cell membrane and is increased in a growth factor heregulin-dependent manner. Interacts with SHC1; this interaction may mediate the binding of CPNE3 with ERBB2. Interacts with RACK1.</text>
</comment>
<dbReference type="OrthoDB" id="5855668at2759"/>
<evidence type="ECO:0000313" key="23">
    <source>
        <dbReference type="Proteomes" id="UP000193719"/>
    </source>
</evidence>
<evidence type="ECO:0000256" key="15">
    <source>
        <dbReference type="ARBA" id="ARBA00058857"/>
    </source>
</evidence>
<sequence length="759" mass="84816">MTEIYGANVPVSKVQLRIKLNNLVDKDTFSKSDPQVTVYCRQSTKAQWLEAGKTEVIMNNLNPEFAKPIEIDYFFEEEQQLKFVVYDIDDFKNPNSTKNDFLGEYTTTLANIVNARNKRIKGRLLKIQHGDIIITAEEISDSKKVVTYKFSAKKLDKKDFFGKSDPFFAVYRRVNNGNIGDNLLLTYESEVIKNNLNPSWKKGEVKLAKISNSNIDEPLVIKIFDWNRNGDRDYIGEFETSIAELSAFKNKEYDIINVKKKAKKGKSYKNSGIFISEYCEVREEYSFLDYLAGKTNFNLTIAVDFTASNKEPSNPSSLHYRNPSAYNEYQQAIYSVSRILEVYSKDKQFPVYGFGAKVNSRVSHCFPLNGNEMQPKVFGIEGIMNSYANTLRNIVLYGPTNFSPVINKVIAECEQMQNNEGKGNNYHVLLIITDGKISDREETIRSIVKASFLPISIIIVGVGNDDFETMNELDADEVPLRDGNIVMNRDIVQFVPYRAVNAANDPKVLAKQVLYEIPEQFILYMKQNNIKPKQLNAESSFISEYTPAFERQSSFIAGKENSFVLDPNASFASTGQTNRVSNSIYSHATTNNYTPYQYTYPPQQYQTISQTMSPTISPQPTSASPNIAPTNSVQQGSVYIPAGTVQQQGSVYAPAGTVQQQGSVYAPAGTVQQQGSVYAPAGTVQQQGSVYAPAGTVPQGSVYAPQGAQYPYGYVYVQQPYGYPQTQNGSFSSAAPPNYAYVYPAQPGQAQPGQSNQSS</sequence>
<accession>A0A1Y1VKW3</accession>
<feature type="region of interest" description="Disordered" evidence="19">
    <location>
        <begin position="612"/>
        <end position="632"/>
    </location>
</feature>
<evidence type="ECO:0000256" key="18">
    <source>
        <dbReference type="ARBA" id="ARBA00076171"/>
    </source>
</evidence>
<dbReference type="GO" id="GO:0005737">
    <property type="term" value="C:cytoplasm"/>
    <property type="evidence" value="ECO:0007669"/>
    <property type="project" value="UniProtKB-SubCell"/>
</dbReference>
<evidence type="ECO:0000256" key="17">
    <source>
        <dbReference type="ARBA" id="ARBA00074834"/>
    </source>
</evidence>
<keyword evidence="10" id="KW-0677">Repeat</keyword>
<dbReference type="FunFam" id="2.60.40.150:FF:000042">
    <property type="entry name" value="Copine 3"/>
    <property type="match status" value="1"/>
</dbReference>
<keyword evidence="12" id="KW-0965">Cell junction</keyword>
<dbReference type="InterPro" id="IPR035892">
    <property type="entry name" value="C2_domain_sf"/>
</dbReference>
<comment type="subcellular location">
    <subcellularLocation>
        <location evidence="3">Cell junction</location>
        <location evidence="3">Focal adhesion</location>
    </subcellularLocation>
    <subcellularLocation>
        <location evidence="2">Cell membrane</location>
    </subcellularLocation>
    <subcellularLocation>
        <location evidence="4">Cytoplasm</location>
    </subcellularLocation>
    <subcellularLocation>
        <location evidence="1">Nucleus</location>
    </subcellularLocation>
</comment>
<dbReference type="GO" id="GO:0005886">
    <property type="term" value="C:plasma membrane"/>
    <property type="evidence" value="ECO:0007669"/>
    <property type="project" value="UniProtKB-SubCell"/>
</dbReference>
<evidence type="ECO:0000256" key="10">
    <source>
        <dbReference type="ARBA" id="ARBA00022737"/>
    </source>
</evidence>
<evidence type="ECO:0000256" key="12">
    <source>
        <dbReference type="ARBA" id="ARBA00022949"/>
    </source>
</evidence>
<evidence type="ECO:0000256" key="5">
    <source>
        <dbReference type="ARBA" id="ARBA00009048"/>
    </source>
</evidence>
<evidence type="ECO:0000256" key="19">
    <source>
        <dbReference type="SAM" id="MobiDB-lite"/>
    </source>
</evidence>
<evidence type="ECO:0000256" key="4">
    <source>
        <dbReference type="ARBA" id="ARBA00004496"/>
    </source>
</evidence>
<dbReference type="GO" id="GO:0005634">
    <property type="term" value="C:nucleus"/>
    <property type="evidence" value="ECO:0007669"/>
    <property type="project" value="UniProtKB-SubCell"/>
</dbReference>
<keyword evidence="8" id="KW-0597">Phosphoprotein</keyword>
<feature type="domain" description="C2" evidence="20">
    <location>
        <begin position="128"/>
        <end position="257"/>
    </location>
</feature>
<evidence type="ECO:0000256" key="3">
    <source>
        <dbReference type="ARBA" id="ARBA00004246"/>
    </source>
</evidence>
<dbReference type="Gene3D" id="3.40.50.410">
    <property type="entry name" value="von Willebrand factor, type A domain"/>
    <property type="match status" value="1"/>
</dbReference>
<dbReference type="Pfam" id="PF07002">
    <property type="entry name" value="Copine"/>
    <property type="match status" value="1"/>
</dbReference>
<keyword evidence="9" id="KW-0479">Metal-binding</keyword>
<dbReference type="InterPro" id="IPR037768">
    <property type="entry name" value="C2B_Copine"/>
</dbReference>
<keyword evidence="6" id="KW-1003">Cell membrane</keyword>
<dbReference type="SMART" id="SM00327">
    <property type="entry name" value="VWA"/>
    <property type="match status" value="1"/>
</dbReference>
<evidence type="ECO:0000256" key="11">
    <source>
        <dbReference type="ARBA" id="ARBA00022837"/>
    </source>
</evidence>
<dbReference type="STRING" id="1754191.A0A1Y1VKW3"/>
<evidence type="ECO:0000256" key="9">
    <source>
        <dbReference type="ARBA" id="ARBA00022723"/>
    </source>
</evidence>
<dbReference type="GO" id="GO:0071277">
    <property type="term" value="P:cellular response to calcium ion"/>
    <property type="evidence" value="ECO:0007669"/>
    <property type="project" value="TreeGrafter"/>
</dbReference>
<dbReference type="EMBL" id="MCFH01000004">
    <property type="protein sequence ID" value="ORX58526.1"/>
    <property type="molecule type" value="Genomic_DNA"/>
</dbReference>
<keyword evidence="11" id="KW-0106">Calcium</keyword>
<dbReference type="PROSITE" id="PS50234">
    <property type="entry name" value="VWFA"/>
    <property type="match status" value="1"/>
</dbReference>
<name>A0A1Y1VKW3_9FUNG</name>
<evidence type="ECO:0000256" key="2">
    <source>
        <dbReference type="ARBA" id="ARBA00004236"/>
    </source>
</evidence>
<dbReference type="SUPFAM" id="SSF49562">
    <property type="entry name" value="C2 domain (Calcium/lipid-binding domain, CaLB)"/>
    <property type="match status" value="2"/>
</dbReference>
<dbReference type="GO" id="GO:0005544">
    <property type="term" value="F:calcium-dependent phospholipid binding"/>
    <property type="evidence" value="ECO:0007669"/>
    <property type="project" value="InterPro"/>
</dbReference>
<dbReference type="InterPro" id="IPR045052">
    <property type="entry name" value="Copine"/>
</dbReference>
<organism evidence="22 23">
    <name type="scientific">Piromyces finnis</name>
    <dbReference type="NCBI Taxonomy" id="1754191"/>
    <lineage>
        <taxon>Eukaryota</taxon>
        <taxon>Fungi</taxon>
        <taxon>Fungi incertae sedis</taxon>
        <taxon>Chytridiomycota</taxon>
        <taxon>Chytridiomycota incertae sedis</taxon>
        <taxon>Neocallimastigomycetes</taxon>
        <taxon>Neocallimastigales</taxon>
        <taxon>Neocallimastigaceae</taxon>
        <taxon>Piromyces</taxon>
    </lineage>
</organism>
<evidence type="ECO:0000256" key="7">
    <source>
        <dbReference type="ARBA" id="ARBA00022490"/>
    </source>
</evidence>
<dbReference type="InterPro" id="IPR036465">
    <property type="entry name" value="vWFA_dom_sf"/>
</dbReference>
<keyword evidence="13" id="KW-0472">Membrane</keyword>
<dbReference type="GO" id="GO:0046872">
    <property type="term" value="F:metal ion binding"/>
    <property type="evidence" value="ECO:0007669"/>
    <property type="project" value="UniProtKB-KW"/>
</dbReference>
<reference evidence="22 23" key="2">
    <citation type="submission" date="2016-08" db="EMBL/GenBank/DDBJ databases">
        <title>Pervasive Adenine N6-methylation of Active Genes in Fungi.</title>
        <authorList>
            <consortium name="DOE Joint Genome Institute"/>
            <person name="Mondo S.J."/>
            <person name="Dannebaum R.O."/>
            <person name="Kuo R.C."/>
            <person name="Labutti K."/>
            <person name="Haridas S."/>
            <person name="Kuo A."/>
            <person name="Salamov A."/>
            <person name="Ahrendt S.R."/>
            <person name="Lipzen A."/>
            <person name="Sullivan W."/>
            <person name="Andreopoulos W.B."/>
            <person name="Clum A."/>
            <person name="Lindquist E."/>
            <person name="Daum C."/>
            <person name="Ramamoorthy G.K."/>
            <person name="Gryganskyi A."/>
            <person name="Culley D."/>
            <person name="Magnuson J.K."/>
            <person name="James T.Y."/>
            <person name="O'Malley M.A."/>
            <person name="Stajich J.E."/>
            <person name="Spatafora J.W."/>
            <person name="Visel A."/>
            <person name="Grigoriev I.V."/>
        </authorList>
    </citation>
    <scope>NUCLEOTIDE SEQUENCE [LARGE SCALE GENOMIC DNA]</scope>
    <source>
        <strain evidence="23">finn</strain>
    </source>
</reference>
<keyword evidence="14" id="KW-0539">Nucleus</keyword>
<dbReference type="PANTHER" id="PTHR10857:SF106">
    <property type="entry name" value="C2 DOMAIN-CONTAINING PROTEIN"/>
    <property type="match status" value="1"/>
</dbReference>
<dbReference type="CDD" id="cd04048">
    <property type="entry name" value="C2A_Copine"/>
    <property type="match status" value="1"/>
</dbReference>
<protein>
    <recommendedName>
        <fullName evidence="17">Copine-3</fullName>
    </recommendedName>
    <alternativeName>
        <fullName evidence="18">Copine III</fullName>
    </alternativeName>
</protein>
<keyword evidence="7" id="KW-0963">Cytoplasm</keyword>
<evidence type="ECO:0000313" key="22">
    <source>
        <dbReference type="EMBL" id="ORX58526.1"/>
    </source>
</evidence>
<evidence type="ECO:0000256" key="16">
    <source>
        <dbReference type="ARBA" id="ARBA00065466"/>
    </source>
</evidence>
<dbReference type="AlphaFoldDB" id="A0A1Y1VKW3"/>
<dbReference type="Proteomes" id="UP000193719">
    <property type="component" value="Unassembled WGS sequence"/>
</dbReference>
<dbReference type="Gene3D" id="2.60.40.150">
    <property type="entry name" value="C2 domain"/>
    <property type="match status" value="2"/>
</dbReference>